<dbReference type="Gene3D" id="3.10.450.50">
    <property type="match status" value="1"/>
</dbReference>
<keyword evidence="3" id="KW-0614">Plasmid</keyword>
<dbReference type="AlphaFoldDB" id="A0A2R4VTQ6"/>
<dbReference type="InterPro" id="IPR027843">
    <property type="entry name" value="DUF4440"/>
</dbReference>
<name>A0A2R4VTQ6_9PROT</name>
<accession>A0A2R4VTQ6</accession>
<dbReference type="Proteomes" id="UP000077405">
    <property type="component" value="Plasmid pYZ3"/>
</dbReference>
<dbReference type="SUPFAM" id="SSF54427">
    <property type="entry name" value="NTF2-like"/>
    <property type="match status" value="1"/>
</dbReference>
<sequence length="184" mass="20431">MSTASRRCARRRGIAEAGGRPGSPPRLAVSPQGISIERWRSTDRGRALKGQRMAVTEQARRVIEAAVLKQEARRCAALVADDIAMLDELMADDLVHVHTTGIVHGKEQLLEHASRFLRFYDVRRGDLLVRVPAETVVIVTGPMTNLVGRRDTDEKIEVNSFVTQVWALENGAWRAVSFHAVKQA</sequence>
<geneLocation type="plasmid" evidence="3 4">
    <name>pYZ3</name>
</geneLocation>
<dbReference type="Pfam" id="PF14534">
    <property type="entry name" value="DUF4440"/>
    <property type="match status" value="1"/>
</dbReference>
<evidence type="ECO:0000259" key="2">
    <source>
        <dbReference type="Pfam" id="PF14534"/>
    </source>
</evidence>
<dbReference type="InterPro" id="IPR032710">
    <property type="entry name" value="NTF2-like_dom_sf"/>
</dbReference>
<gene>
    <name evidence="3" type="ORF">A6A40_22470</name>
</gene>
<keyword evidence="4" id="KW-1185">Reference proteome</keyword>
<evidence type="ECO:0000256" key="1">
    <source>
        <dbReference type="SAM" id="MobiDB-lite"/>
    </source>
</evidence>
<evidence type="ECO:0000313" key="3">
    <source>
        <dbReference type="EMBL" id="AWB07828.1"/>
    </source>
</evidence>
<feature type="region of interest" description="Disordered" evidence="1">
    <location>
        <begin position="1"/>
        <end position="30"/>
    </location>
</feature>
<proteinExistence type="predicted"/>
<organism evidence="3 4">
    <name type="scientific">Azospirillum humicireducens</name>
    <dbReference type="NCBI Taxonomy" id="1226968"/>
    <lineage>
        <taxon>Bacteria</taxon>
        <taxon>Pseudomonadati</taxon>
        <taxon>Pseudomonadota</taxon>
        <taxon>Alphaproteobacteria</taxon>
        <taxon>Rhodospirillales</taxon>
        <taxon>Azospirillaceae</taxon>
        <taxon>Azospirillum</taxon>
    </lineage>
</organism>
<reference evidence="3 4" key="1">
    <citation type="submission" date="2018-04" db="EMBL/GenBank/DDBJ databases">
        <title>Complete genome sequence of the nitrogen-fixing bacterium Azospirillum humicireducens type strain SgZ-5.</title>
        <authorList>
            <person name="Yu Z."/>
        </authorList>
    </citation>
    <scope>NUCLEOTIDE SEQUENCE [LARGE SCALE GENOMIC DNA]</scope>
    <source>
        <strain evidence="3 4">SgZ-5</strain>
        <plasmid evidence="3 4">pYZ3</plasmid>
    </source>
</reference>
<dbReference type="KEGG" id="ahu:A6A40_22470"/>
<protein>
    <recommendedName>
        <fullName evidence="2">DUF4440 domain-containing protein</fullName>
    </recommendedName>
</protein>
<evidence type="ECO:0000313" key="4">
    <source>
        <dbReference type="Proteomes" id="UP000077405"/>
    </source>
</evidence>
<feature type="domain" description="DUF4440" evidence="2">
    <location>
        <begin position="67"/>
        <end position="174"/>
    </location>
</feature>
<dbReference type="EMBL" id="CP028904">
    <property type="protein sequence ID" value="AWB07828.1"/>
    <property type="molecule type" value="Genomic_DNA"/>
</dbReference>